<keyword evidence="11 17" id="KW-1133">Transmembrane helix</keyword>
<keyword evidence="13" id="KW-1015">Disulfide bond</keyword>
<dbReference type="Gene3D" id="2.90.10.10">
    <property type="entry name" value="Bulb-type lectin domain"/>
    <property type="match status" value="2"/>
</dbReference>
<dbReference type="Gene3D" id="3.50.4.10">
    <property type="entry name" value="Hepatocyte Growth Factor"/>
    <property type="match status" value="2"/>
</dbReference>
<dbReference type="SMART" id="SM00220">
    <property type="entry name" value="S_TKc"/>
    <property type="match status" value="2"/>
</dbReference>
<dbReference type="InterPro" id="IPR001480">
    <property type="entry name" value="Bulb-type_lectin_dom"/>
</dbReference>
<dbReference type="InterPro" id="IPR021820">
    <property type="entry name" value="S-locus_recpt_kinase_C"/>
</dbReference>
<dbReference type="InterPro" id="IPR000719">
    <property type="entry name" value="Prot_kinase_dom"/>
</dbReference>
<dbReference type="EC" id="2.7.11.1" evidence="2"/>
<dbReference type="PROSITE" id="PS50927">
    <property type="entry name" value="BULB_LECTIN"/>
    <property type="match status" value="2"/>
</dbReference>
<dbReference type="Pfam" id="PF08276">
    <property type="entry name" value="PAN_2"/>
    <property type="match status" value="2"/>
</dbReference>
<dbReference type="Proteomes" id="UP001168098">
    <property type="component" value="Unassembled WGS sequence"/>
</dbReference>
<dbReference type="FunFam" id="1.10.510.10:FF:001270">
    <property type="entry name" value="Uncharacterized protein"/>
    <property type="match status" value="2"/>
</dbReference>
<keyword evidence="7 18" id="KW-0732">Signal</keyword>
<evidence type="ECO:0000256" key="4">
    <source>
        <dbReference type="ARBA" id="ARBA00022527"/>
    </source>
</evidence>
<evidence type="ECO:0000256" key="11">
    <source>
        <dbReference type="ARBA" id="ARBA00022989"/>
    </source>
</evidence>
<feature type="domain" description="Protein kinase" evidence="19">
    <location>
        <begin position="1255"/>
        <end position="1532"/>
    </location>
</feature>
<evidence type="ECO:0000256" key="18">
    <source>
        <dbReference type="SAM" id="SignalP"/>
    </source>
</evidence>
<feature type="chain" id="PRO_5041470494" description="non-specific serine/threonine protein kinase" evidence="18">
    <location>
        <begin position="28"/>
        <end position="1567"/>
    </location>
</feature>
<keyword evidence="4" id="KW-0723">Serine/threonine-protein kinase</keyword>
<dbReference type="Pfam" id="PF11883">
    <property type="entry name" value="DUF3403"/>
    <property type="match status" value="1"/>
</dbReference>
<comment type="catalytic activity">
    <reaction evidence="15">
        <text>L-threonyl-[protein] + ATP = O-phospho-L-threonyl-[protein] + ADP + H(+)</text>
        <dbReference type="Rhea" id="RHEA:46608"/>
        <dbReference type="Rhea" id="RHEA-COMP:11060"/>
        <dbReference type="Rhea" id="RHEA-COMP:11605"/>
        <dbReference type="ChEBI" id="CHEBI:15378"/>
        <dbReference type="ChEBI" id="CHEBI:30013"/>
        <dbReference type="ChEBI" id="CHEBI:30616"/>
        <dbReference type="ChEBI" id="CHEBI:61977"/>
        <dbReference type="ChEBI" id="CHEBI:456216"/>
        <dbReference type="EC" id="2.7.11.1"/>
    </reaction>
</comment>
<evidence type="ECO:0000259" key="19">
    <source>
        <dbReference type="PROSITE" id="PS50011"/>
    </source>
</evidence>
<feature type="domain" description="Apple" evidence="21">
    <location>
        <begin position="1101"/>
        <end position="1183"/>
    </location>
</feature>
<evidence type="ECO:0000256" key="5">
    <source>
        <dbReference type="ARBA" id="ARBA00022679"/>
    </source>
</evidence>
<dbReference type="GO" id="GO:0005886">
    <property type="term" value="C:plasma membrane"/>
    <property type="evidence" value="ECO:0007669"/>
    <property type="project" value="UniProtKB-SubCell"/>
</dbReference>
<dbReference type="SMART" id="SM00473">
    <property type="entry name" value="PAN_AP"/>
    <property type="match status" value="2"/>
</dbReference>
<dbReference type="Gene3D" id="1.10.510.10">
    <property type="entry name" value="Transferase(Phosphotransferase) domain 1"/>
    <property type="match status" value="2"/>
</dbReference>
<evidence type="ECO:0000256" key="6">
    <source>
        <dbReference type="ARBA" id="ARBA00022692"/>
    </source>
</evidence>
<dbReference type="PROSITE" id="PS50011">
    <property type="entry name" value="PROTEIN_KINASE_DOM"/>
    <property type="match status" value="2"/>
</dbReference>
<dbReference type="GO" id="GO:0005524">
    <property type="term" value="F:ATP binding"/>
    <property type="evidence" value="ECO:0007669"/>
    <property type="project" value="UniProtKB-KW"/>
</dbReference>
<dbReference type="InterPro" id="IPR008271">
    <property type="entry name" value="Ser/Thr_kinase_AS"/>
</dbReference>
<dbReference type="PANTHER" id="PTHR27002:SF214">
    <property type="entry name" value="RECEPTOR-LIKE SERINE_THREONINE-PROTEIN KINASE"/>
    <property type="match status" value="1"/>
</dbReference>
<feature type="signal peptide" evidence="18">
    <location>
        <begin position="1"/>
        <end position="27"/>
    </location>
</feature>
<evidence type="ECO:0000313" key="22">
    <source>
        <dbReference type="EMBL" id="KAJ9671822.1"/>
    </source>
</evidence>
<dbReference type="InterPro" id="IPR036426">
    <property type="entry name" value="Bulb-type_lectin_dom_sf"/>
</dbReference>
<dbReference type="SMART" id="SM00108">
    <property type="entry name" value="B_lectin"/>
    <property type="match status" value="2"/>
</dbReference>
<keyword evidence="5" id="KW-0808">Transferase</keyword>
<comment type="catalytic activity">
    <reaction evidence="16">
        <text>L-seryl-[protein] + ATP = O-phospho-L-seryl-[protein] + ADP + H(+)</text>
        <dbReference type="Rhea" id="RHEA:17989"/>
        <dbReference type="Rhea" id="RHEA-COMP:9863"/>
        <dbReference type="Rhea" id="RHEA-COMP:11604"/>
        <dbReference type="ChEBI" id="CHEBI:15378"/>
        <dbReference type="ChEBI" id="CHEBI:29999"/>
        <dbReference type="ChEBI" id="CHEBI:30616"/>
        <dbReference type="ChEBI" id="CHEBI:83421"/>
        <dbReference type="ChEBI" id="CHEBI:456216"/>
        <dbReference type="EC" id="2.7.11.1"/>
    </reaction>
</comment>
<dbReference type="CDD" id="cd00028">
    <property type="entry name" value="B_lectin"/>
    <property type="match status" value="2"/>
</dbReference>
<name>A0AA38YJY6_VITRO</name>
<dbReference type="SUPFAM" id="SSF51110">
    <property type="entry name" value="alpha-D-mannose-specific plant lectins"/>
    <property type="match status" value="2"/>
</dbReference>
<evidence type="ECO:0000256" key="1">
    <source>
        <dbReference type="ARBA" id="ARBA00004251"/>
    </source>
</evidence>
<keyword evidence="6 17" id="KW-0812">Transmembrane</keyword>
<evidence type="ECO:0000256" key="12">
    <source>
        <dbReference type="ARBA" id="ARBA00023136"/>
    </source>
</evidence>
<dbReference type="FunFam" id="3.30.200.20:FF:000195">
    <property type="entry name" value="G-type lectin S-receptor-like serine/threonine-protein kinase"/>
    <property type="match status" value="2"/>
</dbReference>
<dbReference type="Gene3D" id="3.30.200.20">
    <property type="entry name" value="Phosphorylase Kinase, domain 1"/>
    <property type="match status" value="2"/>
</dbReference>
<accession>A0AA38YJY6</accession>
<dbReference type="GO" id="GO:0004674">
    <property type="term" value="F:protein serine/threonine kinase activity"/>
    <property type="evidence" value="ECO:0007669"/>
    <property type="project" value="UniProtKB-KW"/>
</dbReference>
<evidence type="ECO:0000256" key="9">
    <source>
        <dbReference type="ARBA" id="ARBA00022777"/>
    </source>
</evidence>
<evidence type="ECO:0000256" key="10">
    <source>
        <dbReference type="ARBA" id="ARBA00022840"/>
    </source>
</evidence>
<feature type="domain" description="Apple" evidence="21">
    <location>
        <begin position="313"/>
        <end position="397"/>
    </location>
</feature>
<evidence type="ECO:0000259" key="20">
    <source>
        <dbReference type="PROSITE" id="PS50927"/>
    </source>
</evidence>
<dbReference type="Pfam" id="PF01453">
    <property type="entry name" value="B_lectin"/>
    <property type="match status" value="2"/>
</dbReference>
<evidence type="ECO:0000256" key="3">
    <source>
        <dbReference type="ARBA" id="ARBA00022475"/>
    </source>
</evidence>
<feature type="domain" description="Bulb-type lectin" evidence="20">
    <location>
        <begin position="28"/>
        <end position="148"/>
    </location>
</feature>
<evidence type="ECO:0000256" key="8">
    <source>
        <dbReference type="ARBA" id="ARBA00022741"/>
    </source>
</evidence>
<dbReference type="Pfam" id="PF00954">
    <property type="entry name" value="S_locus_glycop"/>
    <property type="match status" value="2"/>
</dbReference>
<feature type="domain" description="Bulb-type lectin" evidence="20">
    <location>
        <begin position="788"/>
        <end position="908"/>
    </location>
</feature>
<dbReference type="Pfam" id="PF07714">
    <property type="entry name" value="PK_Tyr_Ser-Thr"/>
    <property type="match status" value="2"/>
</dbReference>
<keyword evidence="12 17" id="KW-0472">Membrane</keyword>
<dbReference type="CDD" id="cd01098">
    <property type="entry name" value="PAN_AP_plant"/>
    <property type="match status" value="2"/>
</dbReference>
<reference evidence="22 23" key="1">
    <citation type="journal article" date="2023" name="BMC Biotechnol.">
        <title>Vitis rotundifolia cv Carlos genome sequencing.</title>
        <authorList>
            <person name="Huff M."/>
            <person name="Hulse-Kemp A."/>
            <person name="Scheffler B."/>
            <person name="Youngblood R."/>
            <person name="Simpson S."/>
            <person name="Babiker E."/>
            <person name="Staton M."/>
        </authorList>
    </citation>
    <scope>NUCLEOTIDE SEQUENCE [LARGE SCALE GENOMIC DNA]</scope>
    <source>
        <tissue evidence="22">Leaf</tissue>
    </source>
</reference>
<evidence type="ECO:0000256" key="13">
    <source>
        <dbReference type="ARBA" id="ARBA00023157"/>
    </source>
</evidence>
<comment type="caution">
    <text evidence="22">The sequence shown here is derived from an EMBL/GenBank/DDBJ whole genome shotgun (WGS) entry which is preliminary data.</text>
</comment>
<evidence type="ECO:0000256" key="2">
    <source>
        <dbReference type="ARBA" id="ARBA00012513"/>
    </source>
</evidence>
<dbReference type="PROSITE" id="PS00108">
    <property type="entry name" value="PROTEIN_KINASE_ST"/>
    <property type="match status" value="2"/>
</dbReference>
<dbReference type="GO" id="GO:0048544">
    <property type="term" value="P:recognition of pollen"/>
    <property type="evidence" value="ECO:0007669"/>
    <property type="project" value="InterPro"/>
</dbReference>
<evidence type="ECO:0000313" key="23">
    <source>
        <dbReference type="Proteomes" id="UP001168098"/>
    </source>
</evidence>
<organism evidence="22 23">
    <name type="scientific">Vitis rotundifolia</name>
    <name type="common">Muscadine grape</name>
    <dbReference type="NCBI Taxonomy" id="103349"/>
    <lineage>
        <taxon>Eukaryota</taxon>
        <taxon>Viridiplantae</taxon>
        <taxon>Streptophyta</taxon>
        <taxon>Embryophyta</taxon>
        <taxon>Tracheophyta</taxon>
        <taxon>Spermatophyta</taxon>
        <taxon>Magnoliopsida</taxon>
        <taxon>eudicotyledons</taxon>
        <taxon>Gunneridae</taxon>
        <taxon>Pentapetalae</taxon>
        <taxon>rosids</taxon>
        <taxon>Vitales</taxon>
        <taxon>Vitaceae</taxon>
        <taxon>Viteae</taxon>
        <taxon>Vitis</taxon>
    </lineage>
</organism>
<dbReference type="InterPro" id="IPR000858">
    <property type="entry name" value="S_locus_glycoprot_dom"/>
</dbReference>
<protein>
    <recommendedName>
        <fullName evidence="2">non-specific serine/threonine protein kinase</fullName>
        <ecNumber evidence="2">2.7.11.1</ecNumber>
    </recommendedName>
</protein>
<keyword evidence="14" id="KW-0325">Glycoprotein</keyword>
<gene>
    <name evidence="22" type="ORF">PVL29_025499</name>
</gene>
<proteinExistence type="predicted"/>
<dbReference type="FunFam" id="2.90.10.30:FF:000003">
    <property type="entry name" value="Os04g0303100 protein"/>
    <property type="match status" value="2"/>
</dbReference>
<feature type="domain" description="Protein kinase" evidence="19">
    <location>
        <begin position="472"/>
        <end position="724"/>
    </location>
</feature>
<dbReference type="PANTHER" id="PTHR27002">
    <property type="entry name" value="RECEPTOR-LIKE SERINE/THREONINE-PROTEIN KINASE SD1-8"/>
    <property type="match status" value="1"/>
</dbReference>
<dbReference type="SUPFAM" id="SSF56112">
    <property type="entry name" value="Protein kinase-like (PK-like)"/>
    <property type="match status" value="2"/>
</dbReference>
<dbReference type="FunFam" id="1.10.510.10:FF:001019">
    <property type="entry name" value="G-type lectin S-receptor-like serine/threonine-protein kinase B120"/>
    <property type="match status" value="2"/>
</dbReference>
<dbReference type="PROSITE" id="PS50948">
    <property type="entry name" value="PAN"/>
    <property type="match status" value="2"/>
</dbReference>
<feature type="transmembrane region" description="Helical" evidence="17">
    <location>
        <begin position="1200"/>
        <end position="1223"/>
    </location>
</feature>
<dbReference type="FunFam" id="2.90.10.10:FF:000004">
    <property type="entry name" value="G-type lectin S-receptor-like serine/threonine-protein kinase"/>
    <property type="match status" value="2"/>
</dbReference>
<evidence type="ECO:0000256" key="17">
    <source>
        <dbReference type="SAM" id="Phobius"/>
    </source>
</evidence>
<dbReference type="InterPro" id="IPR001245">
    <property type="entry name" value="Ser-Thr/Tyr_kinase_cat_dom"/>
</dbReference>
<sequence length="1567" mass="177329">MKGQSLSLFTFFYTSVSFSMVLRSSTAADTITPNQSLVDGMTLVSTGQSFELGFFSPGDSNSRYLGIWYKKFPNTIVWVANREKPITDRYGVLSIDIDGNLILLDQTKRTIWSSISSRLPKNPVAQLLDSGNFVLRDTSDVNPENHLWQSFDFPCDTQLPGMKMGWNLKTGQDWYVTSWRNASDPSPGDFTYRIDKVGLPQIVLRKGSEKKYRTGPWNGVRFSGTAVMTNQAFKTSFVYNEDESYYFTTEWAIMYTVQNDLCNNYGHCGANGFCRIGNTPICECLDGFVPKSQNEWEFLNWTSGCIRRTPLDCQKSEGFIEVKGVKLPDLLDFWVNKRMTLKECRAECLKNCSCTAYANSNISEGGSGCLMWFGNLIDVREFHAKESEQTVYVRMPASELESRRNSSQKRKRLVIVVLVSMASVVLILGLVFWCIIWMKRWKKRDTGPEMQKEEFESPLFSLATVASATNNFSYANMIGEGGFGPVYKGTLGTGQEIAVKRLSNNSGQGLQEFKNEVILISKLQHRNLVRLLGCCIEREERMLIYEYMPNRSLDYFIFDHMRRVLLPWQKRLDIILGIARGLLYLHQDSRLRIIHRDLKTSNILLDSELNPKISDFGIARIFGGDQIEAKTKRVIGTYGYMSPEYAVDGQFSVKSDVFSMGVLLLEIVSGKKNRGFCHPDHYHNLLGHAWLLWTEDKALELMDACLKDSCVESQVLRCIQVGLLCVQKCSADRLRMSSVVFMLGNEEAVLPQPKQPGFFVDGSSDGNGGRCQTENEVTITRLESSTAADTITPTRPLNDGETLVSSGQTFELGFFSPDDSKSRYLGIWYKNSPNTSVWVANRENPIEGSYGVLSIGNDGNLVLLNKTKGIIWSSSSSRGAENPTAQLLETGNLVLRDESDVDPESYTWQSFDFPCNTLLAGMKFGWNFKDGQNRYLTSWRNASDPAPGDFTWRIDIVGLPQMVLRKGSEKKFRSGPWNGLSFNGLPLIKKTFFKSSLVDNADEFYYLYELDDKSIITRLTLDELGIYQRLVLSKTSKKWDIVYAVQDDLCDDYGRCGANSICRINDRPICECLEGFVPKSQEEWEFQNWTSGCIRRTQLDCQKGEGFMELEGVKLPDLLEFWVSKSMTLKECEEECLRNCSCTAYTNSNISEGGSGCLIWFRDLIDIREVHEDNKQNIYIRMPASELELMNGSRQSKKRLVVVVVSSTASGVFILGLVLWFIVRKRKKRGSKTEKEDLELQLFDLATISSATNNFSDSNLIGKGGFGPVYKGTLATGQEIAVKRLSNNSGQGFQEFKNEVILIAKLQHRNLVRLLGCCVEEERMLVYEYMPNKSLDCFIFDQERSMLLNWPKRFDIVMGVARGLLYLHQDSILRIIHRDLKTSNILLDSELNPKISDFGIARVFGGQQTEAKTKLVIGTYGYMSPEYAIDGKFSVKSDVFSFGVLLLEIVSGKKNRRFCHPDHLHNLLGHAWLLWNEGKTLELMDACLKDSCVESQVLRCIQVGLLCVQKLPVDRPTMSSIIFMLGNEEATLPQPKQPGFFIERSSEGDDKGCYTENTVTLTIPEAR</sequence>
<evidence type="ECO:0000256" key="16">
    <source>
        <dbReference type="ARBA" id="ARBA00048679"/>
    </source>
</evidence>
<dbReference type="EMBL" id="JARBHA010000019">
    <property type="protein sequence ID" value="KAJ9671822.1"/>
    <property type="molecule type" value="Genomic_DNA"/>
</dbReference>
<comment type="subcellular location">
    <subcellularLocation>
        <location evidence="1">Cell membrane</location>
        <topology evidence="1">Single-pass type I membrane protein</topology>
    </subcellularLocation>
</comment>
<dbReference type="CDD" id="cd14066">
    <property type="entry name" value="STKc_IRAK"/>
    <property type="match status" value="2"/>
</dbReference>
<dbReference type="InterPro" id="IPR011009">
    <property type="entry name" value="Kinase-like_dom_sf"/>
</dbReference>
<keyword evidence="9" id="KW-0418">Kinase</keyword>
<keyword evidence="8" id="KW-0547">Nucleotide-binding</keyword>
<evidence type="ECO:0000256" key="15">
    <source>
        <dbReference type="ARBA" id="ARBA00047899"/>
    </source>
</evidence>
<feature type="transmembrane region" description="Helical" evidence="17">
    <location>
        <begin position="413"/>
        <end position="436"/>
    </location>
</feature>
<evidence type="ECO:0000256" key="7">
    <source>
        <dbReference type="ARBA" id="ARBA00022729"/>
    </source>
</evidence>
<evidence type="ECO:0000256" key="14">
    <source>
        <dbReference type="ARBA" id="ARBA00023180"/>
    </source>
</evidence>
<keyword evidence="3" id="KW-1003">Cell membrane</keyword>
<evidence type="ECO:0000259" key="21">
    <source>
        <dbReference type="PROSITE" id="PS50948"/>
    </source>
</evidence>
<dbReference type="InterPro" id="IPR003609">
    <property type="entry name" value="Pan_app"/>
</dbReference>
<keyword evidence="10" id="KW-0067">ATP-binding</keyword>
<keyword evidence="23" id="KW-1185">Reference proteome</keyword>